<gene>
    <name evidence="4" type="ORF">A0U92_11530</name>
</gene>
<dbReference type="Pfam" id="PF22059">
    <property type="entry name" value="GumK_N"/>
    <property type="match status" value="1"/>
</dbReference>
<feature type="domain" description="Glucuronosyltransferase GumK N-terminal" evidence="3">
    <location>
        <begin position="6"/>
        <end position="172"/>
    </location>
</feature>
<dbReference type="SUPFAM" id="SSF53756">
    <property type="entry name" value="UDP-Glycosyltransferase/glycogen phosphorylase"/>
    <property type="match status" value="2"/>
</dbReference>
<sequence>MTSFLVLSVHDFRSRRQASVHFIATELAKRGHVRFYSTGLSRLSEHRGDTRTDLAPRANRVEVKNGVECYLQRGLWHPFRIMKPGLQPMETAMFRFYRWRMPPILKQWIQQADVVFIESGMAAVYIADVKRLNPKARIIYLASDDLSVVGAARTIQREFIRNFDRIDLVRLPSRLLLEGMPHSRNTIFAPQGVDRDLMERPRPSPFRGRQACVSVGSMLFDASFFNLAAPEVPELDFHVIGAGRAAEALDKHPNIIVHDEMPFEETLGYVQNCAFGVAPYRDANTPRYLFDTSLKLKQFSFFGKPAVCPEFAAGEDRGRFGYTPGDRASIVAAIRGALTCTDPITLDIPTWSDVVDRLLTPERFPEHRVVDALDGQTVAIYRTEILPLSETFVRDQALGLRRWKPVLIGERAVDKLPLEGLPVQSVYKGAATFLQKARGAIARRLDLPAPGIMKIAREVKPKLIHAHFGFDAVEAWPIARRLGVPLVVTLHGSDITTYMDWFASGKGGRRWRRYPGKLMKLVKRPHVSFIAVSGPIREAAIRVGVPASRISVCHIGINIERFQPSEPPAGARAPVILFVGRLVEKKGAFILLEAFRHVKQAVPEARLIIAGDGPQKAELERQAAETGSVTLTGAVSRTVIQTLMRDARVFCLPSITASNGDAEGLGLVLLEAQSCGVPVVTSANGGTTEGMIDAETGFAFAEKDTEALTRHLITILTDDELATRFGKNARAYVEEKHDIRACTSRLESAYDWACAQ</sequence>
<dbReference type="OrthoDB" id="5443996at2"/>
<evidence type="ECO:0000313" key="4">
    <source>
        <dbReference type="EMBL" id="AQS86443.1"/>
    </source>
</evidence>
<dbReference type="Gene3D" id="3.40.50.11010">
    <property type="match status" value="1"/>
</dbReference>
<organism evidence="4 5">
    <name type="scientific">Acetobacter aceti</name>
    <dbReference type="NCBI Taxonomy" id="435"/>
    <lineage>
        <taxon>Bacteria</taxon>
        <taxon>Pseudomonadati</taxon>
        <taxon>Pseudomonadota</taxon>
        <taxon>Alphaproteobacteria</taxon>
        <taxon>Acetobacterales</taxon>
        <taxon>Acetobacteraceae</taxon>
        <taxon>Acetobacter</taxon>
        <taxon>Acetobacter subgen. Acetobacter</taxon>
    </lineage>
</organism>
<dbReference type="InterPro" id="IPR054299">
    <property type="entry name" value="GumK_N"/>
</dbReference>
<dbReference type="Gene3D" id="3.40.50.2000">
    <property type="entry name" value="Glycogen Phosphorylase B"/>
    <property type="match status" value="3"/>
</dbReference>
<dbReference type="Pfam" id="PF00534">
    <property type="entry name" value="Glycos_transf_1"/>
    <property type="match status" value="1"/>
</dbReference>
<feature type="domain" description="Glycosyl transferase family 1" evidence="1">
    <location>
        <begin position="571"/>
        <end position="731"/>
    </location>
</feature>
<dbReference type="PANTHER" id="PTHR45947">
    <property type="entry name" value="SULFOQUINOVOSYL TRANSFERASE SQD2"/>
    <property type="match status" value="1"/>
</dbReference>
<dbReference type="Proteomes" id="UP000188937">
    <property type="component" value="Chromosome"/>
</dbReference>
<dbReference type="STRING" id="435.A0U92_11530"/>
<evidence type="ECO:0000259" key="3">
    <source>
        <dbReference type="Pfam" id="PF22059"/>
    </source>
</evidence>
<dbReference type="RefSeq" id="WP_077814407.1">
    <property type="nucleotide sequence ID" value="NZ_CP014692.1"/>
</dbReference>
<dbReference type="PANTHER" id="PTHR45947:SF14">
    <property type="entry name" value="SLL1723 PROTEIN"/>
    <property type="match status" value="1"/>
</dbReference>
<keyword evidence="5" id="KW-1185">Reference proteome</keyword>
<protein>
    <submittedName>
        <fullName evidence="4">Polysaccharide biosynthesis protein GumK</fullName>
    </submittedName>
</protein>
<dbReference type="InterPro" id="IPR028098">
    <property type="entry name" value="Glyco_trans_4-like_N"/>
</dbReference>
<evidence type="ECO:0000313" key="5">
    <source>
        <dbReference type="Proteomes" id="UP000188937"/>
    </source>
</evidence>
<dbReference type="Pfam" id="PF13439">
    <property type="entry name" value="Glyco_transf_4"/>
    <property type="match status" value="1"/>
</dbReference>
<accession>A0A1U9KKW5</accession>
<feature type="domain" description="Glycosyltransferase subfamily 4-like N-terminal" evidence="2">
    <location>
        <begin position="447"/>
        <end position="561"/>
    </location>
</feature>
<reference evidence="4 5" key="1">
    <citation type="submission" date="2016-03" db="EMBL/GenBank/DDBJ databases">
        <title>Acetic acid bacteria sequencing.</title>
        <authorList>
            <person name="Brandt J."/>
            <person name="Jakob F."/>
            <person name="Vogel R.F."/>
        </authorList>
    </citation>
    <scope>NUCLEOTIDE SEQUENCE [LARGE SCALE GENOMIC DNA]</scope>
    <source>
        <strain evidence="4 5">TMW2.1153</strain>
    </source>
</reference>
<dbReference type="EMBL" id="CP014692">
    <property type="protein sequence ID" value="AQS86443.1"/>
    <property type="molecule type" value="Genomic_DNA"/>
</dbReference>
<proteinExistence type="predicted"/>
<dbReference type="GO" id="GO:0016757">
    <property type="term" value="F:glycosyltransferase activity"/>
    <property type="evidence" value="ECO:0007669"/>
    <property type="project" value="InterPro"/>
</dbReference>
<dbReference type="InterPro" id="IPR001296">
    <property type="entry name" value="Glyco_trans_1"/>
</dbReference>
<evidence type="ECO:0000259" key="1">
    <source>
        <dbReference type="Pfam" id="PF00534"/>
    </source>
</evidence>
<dbReference type="AlphaFoldDB" id="A0A1U9KKW5"/>
<evidence type="ECO:0000259" key="2">
    <source>
        <dbReference type="Pfam" id="PF13439"/>
    </source>
</evidence>
<dbReference type="InterPro" id="IPR050194">
    <property type="entry name" value="Glycosyltransferase_grp1"/>
</dbReference>
<name>A0A1U9KKW5_ACEAC</name>
<dbReference type="KEGG" id="aace:A0U92_11530"/>